<dbReference type="Gene3D" id="2.60.40.1240">
    <property type="match status" value="1"/>
</dbReference>
<gene>
    <name evidence="5" type="ORF">ACFFN1_05355</name>
</gene>
<feature type="compositionally biased region" description="Polar residues" evidence="2">
    <location>
        <begin position="11"/>
        <end position="20"/>
    </location>
</feature>
<dbReference type="RefSeq" id="WP_376839326.1">
    <property type="nucleotide sequence ID" value="NZ_JBHMAU010000038.1"/>
</dbReference>
<dbReference type="InterPro" id="IPR029050">
    <property type="entry name" value="Immunoprotect_excell_Ig-like"/>
</dbReference>
<feature type="region of interest" description="Disordered" evidence="2">
    <location>
        <begin position="88"/>
        <end position="125"/>
    </location>
</feature>
<keyword evidence="3" id="KW-1133">Transmembrane helix</keyword>
<evidence type="ECO:0000256" key="1">
    <source>
        <dbReference type="ARBA" id="ARBA00022729"/>
    </source>
</evidence>
<dbReference type="InterPro" id="IPR029051">
    <property type="entry name" value="DUF4352"/>
</dbReference>
<evidence type="ECO:0000259" key="4">
    <source>
        <dbReference type="Pfam" id="PF11611"/>
    </source>
</evidence>
<evidence type="ECO:0000313" key="5">
    <source>
        <dbReference type="EMBL" id="MFB9775839.1"/>
    </source>
</evidence>
<keyword evidence="6" id="KW-1185">Reference proteome</keyword>
<accession>A0ABV5X0J9</accession>
<comment type="caution">
    <text evidence="5">The sequence shown here is derived from an EMBL/GenBank/DDBJ whole genome shotgun (WGS) entry which is preliminary data.</text>
</comment>
<protein>
    <submittedName>
        <fullName evidence="5">DUF4352 domain-containing protein</fullName>
    </submittedName>
</protein>
<dbReference type="Proteomes" id="UP001589707">
    <property type="component" value="Unassembled WGS sequence"/>
</dbReference>
<evidence type="ECO:0000256" key="2">
    <source>
        <dbReference type="SAM" id="MobiDB-lite"/>
    </source>
</evidence>
<keyword evidence="3" id="KW-0812">Transmembrane</keyword>
<dbReference type="EMBL" id="JBHMAU010000038">
    <property type="protein sequence ID" value="MFB9775839.1"/>
    <property type="molecule type" value="Genomic_DNA"/>
</dbReference>
<dbReference type="Pfam" id="PF11611">
    <property type="entry name" value="DUF4352"/>
    <property type="match status" value="1"/>
</dbReference>
<name>A0ABV5X0J9_9MICO</name>
<feature type="region of interest" description="Disordered" evidence="2">
    <location>
        <begin position="1"/>
        <end position="57"/>
    </location>
</feature>
<reference evidence="5 6" key="1">
    <citation type="submission" date="2024-09" db="EMBL/GenBank/DDBJ databases">
        <authorList>
            <person name="Sun Q."/>
            <person name="Mori K."/>
        </authorList>
    </citation>
    <scope>NUCLEOTIDE SEQUENCE [LARGE SCALE GENOMIC DNA]</scope>
    <source>
        <strain evidence="5 6">JCM 11683</strain>
    </source>
</reference>
<feature type="compositionally biased region" description="Low complexity" evidence="2">
    <location>
        <begin position="21"/>
        <end position="41"/>
    </location>
</feature>
<proteinExistence type="predicted"/>
<keyword evidence="3" id="KW-0472">Membrane</keyword>
<keyword evidence="1" id="KW-0732">Signal</keyword>
<evidence type="ECO:0000313" key="6">
    <source>
        <dbReference type="Proteomes" id="UP001589707"/>
    </source>
</evidence>
<dbReference type="SUPFAM" id="SSF81995">
    <property type="entry name" value="beta-sandwich domain of Sec23/24"/>
    <property type="match status" value="1"/>
</dbReference>
<sequence length="260" mass="27210">MSNPYDPAQPQPDSQPGTQHPQYAQTGPYGQQGPYGQVDGQTAPVGTQQQWGAQPPVKQKKPLFKRWWFWLIIGIVLIAIISSIAGGDDTSGDAGGTADEQGAAEEADTSAEESGAGEADAADEEPAAATYGIGDTVEADGWEITVGSVEDGISTVGDEFLNAQAQGQFVTVKMSVKNTSSSPEYFFEDSIKLADDAGNTYSSDSEAGLYAGEDSLLLEEINPGNTASGTIVFDVPADVTPDRLIFEGGFFSTPVEVALS</sequence>
<feature type="transmembrane region" description="Helical" evidence="3">
    <location>
        <begin position="67"/>
        <end position="85"/>
    </location>
</feature>
<feature type="compositionally biased region" description="Acidic residues" evidence="2">
    <location>
        <begin position="102"/>
        <end position="111"/>
    </location>
</feature>
<organism evidence="5 6">
    <name type="scientific">Brevibacterium otitidis</name>
    <dbReference type="NCBI Taxonomy" id="53364"/>
    <lineage>
        <taxon>Bacteria</taxon>
        <taxon>Bacillati</taxon>
        <taxon>Actinomycetota</taxon>
        <taxon>Actinomycetes</taxon>
        <taxon>Micrococcales</taxon>
        <taxon>Brevibacteriaceae</taxon>
        <taxon>Brevibacterium</taxon>
    </lineage>
</organism>
<evidence type="ECO:0000256" key="3">
    <source>
        <dbReference type="SAM" id="Phobius"/>
    </source>
</evidence>
<feature type="domain" description="DUF4352" evidence="4">
    <location>
        <begin position="131"/>
        <end position="253"/>
    </location>
</feature>